<dbReference type="OrthoDB" id="62500at2"/>
<dbReference type="HOGENOM" id="CLU_1198210_0_0_0"/>
<dbReference type="GO" id="GO:0003697">
    <property type="term" value="F:single-stranded DNA binding"/>
    <property type="evidence" value="ECO:0007669"/>
    <property type="project" value="InterPro"/>
</dbReference>
<evidence type="ECO:0000256" key="1">
    <source>
        <dbReference type="ARBA" id="ARBA00023125"/>
    </source>
</evidence>
<evidence type="ECO:0000313" key="4">
    <source>
        <dbReference type="Proteomes" id="UP000007718"/>
    </source>
</evidence>
<protein>
    <submittedName>
        <fullName evidence="3">Single-strand binding protein/Primosomal replication protein n</fullName>
    </submittedName>
</protein>
<dbReference type="EMBL" id="CP002538">
    <property type="protein sequence ID" value="ADY27440.1"/>
    <property type="molecule type" value="Genomic_DNA"/>
</dbReference>
<reference evidence="3 4" key="2">
    <citation type="journal article" date="2012" name="Stand. Genomic Sci.">
        <title>Complete genome sequence of the orange-red pigmented, radioresistant Deinococcus proteolyticus type strain (MRP(T)).</title>
        <authorList>
            <person name="Copeland A."/>
            <person name="Zeytun A."/>
            <person name="Yassawong M."/>
            <person name="Nolan M."/>
            <person name="Lucas S."/>
            <person name="Hammon N."/>
            <person name="Deshpande S."/>
            <person name="Cheng J.F."/>
            <person name="Han C."/>
            <person name="Tapia R."/>
            <person name="Goodwin L.A."/>
            <person name="Pitluck S."/>
            <person name="Mavromatis K."/>
            <person name="Liolios K."/>
            <person name="Pagani I."/>
            <person name="Ivanova N."/>
            <person name="Mikhailova N."/>
            <person name="Pati A."/>
            <person name="Chen A."/>
            <person name="Palaniappan K."/>
            <person name="Land M."/>
            <person name="Hauser L."/>
            <person name="Jeffries C.D."/>
            <person name="Brambilla E.M."/>
            <person name="Rohde M."/>
            <person name="Sikorski J."/>
            <person name="Pukall R."/>
            <person name="Goker M."/>
            <person name="Detter J.C."/>
            <person name="Woyke T."/>
            <person name="Bristow J."/>
            <person name="Eisen J.A."/>
            <person name="Markowitz V."/>
            <person name="Hugenholtz P."/>
            <person name="Kyrpides N.C."/>
            <person name="Klenk H.P."/>
            <person name="Lapidus A."/>
        </authorList>
    </citation>
    <scope>NUCLEOTIDE SEQUENCE [LARGE SCALE GENOMIC DNA]</scope>
    <source>
        <strain evidence="4">ATCC 35074 / DSM 20540 / JCM 6276 / NBRC 101906 / NCIMB 13154 / VKM Ac-1939 / CCM 2703 / MRP</strain>
        <plasmid evidence="4">Plasmid pDEIPR02</plasmid>
    </source>
</reference>
<keyword evidence="1 2" id="KW-0238">DNA-binding</keyword>
<evidence type="ECO:0000313" key="3">
    <source>
        <dbReference type="EMBL" id="ADY27440.1"/>
    </source>
</evidence>
<reference evidence="4" key="1">
    <citation type="submission" date="2011-02" db="EMBL/GenBank/DDBJ databases">
        <title>The complete sequence of plasmid2 of Deinococcus proteolyticus DSM 20540.</title>
        <authorList>
            <consortium name="US DOE Joint Genome Institute (JGI-PGF)"/>
            <person name="Lucas S."/>
            <person name="Copeland A."/>
            <person name="Lapidus A."/>
            <person name="Bruce D."/>
            <person name="Goodwin L."/>
            <person name="Pitluck S."/>
            <person name="Kyrpides N."/>
            <person name="Mavromatis K."/>
            <person name="Pagani I."/>
            <person name="Ivanova N."/>
            <person name="Ovchinnikova G."/>
            <person name="Zeytun A."/>
            <person name="Detter J.C."/>
            <person name="Han C."/>
            <person name="Land M."/>
            <person name="Hauser L."/>
            <person name="Markowitz V."/>
            <person name="Cheng J.-F."/>
            <person name="Hugenholtz P."/>
            <person name="Woyke T."/>
            <person name="Wu D."/>
            <person name="Pukall R."/>
            <person name="Steenblock K."/>
            <person name="Brambilla E."/>
            <person name="Klenk H.-P."/>
            <person name="Eisen J.A."/>
        </authorList>
    </citation>
    <scope>NUCLEOTIDE SEQUENCE [LARGE SCALE GENOMIC DNA]</scope>
    <source>
        <strain evidence="4">ATCC 35074 / DSM 20540 / JCM 6276 / NBRC 101906 / NCIMB 13154 / VKM Ac-1939 / CCM 2703 / MRP</strain>
        <plasmid evidence="4">Plasmid pDEIPR02</plasmid>
    </source>
</reference>
<dbReference type="Gene3D" id="2.40.50.140">
    <property type="entry name" value="Nucleic acid-binding proteins"/>
    <property type="match status" value="2"/>
</dbReference>
<dbReference type="PROSITE" id="PS50935">
    <property type="entry name" value="SSB"/>
    <property type="match status" value="1"/>
</dbReference>
<accession>F0RQ81</accession>
<dbReference type="Pfam" id="PF00436">
    <property type="entry name" value="SSB"/>
    <property type="match status" value="1"/>
</dbReference>
<dbReference type="InterPro" id="IPR012340">
    <property type="entry name" value="NA-bd_OB-fold"/>
</dbReference>
<dbReference type="InterPro" id="IPR000424">
    <property type="entry name" value="Primosome_PriB/ssb"/>
</dbReference>
<gene>
    <name evidence="3" type="ordered locus">Deipr_2315</name>
</gene>
<dbReference type="Proteomes" id="UP000007718">
    <property type="component" value="Plasmid pDEIPR02"/>
</dbReference>
<geneLocation type="plasmid" evidence="3 4">
    <name>pDEIPR02</name>
</geneLocation>
<dbReference type="SUPFAM" id="SSF50249">
    <property type="entry name" value="Nucleic acid-binding proteins"/>
    <property type="match status" value="1"/>
</dbReference>
<sequence>MTQHQTPTQTATNARHTNYDMNQGMISGCVIRTQQHGEDVVTLTLGGITKRPGSKDVKFFEQVKLFGKAAKAALSLEVGEAVLVNNARIEQERWVDKDSGQNRSKLIARGLSFTRLQGAQAMQDEQGRLLLLDAMNEFHISGRLLKDPETRSTQYGPVTEFTVASNRTGSQGEQEGHLIKCEMWGENAIARSGKQGGGVTVSILLKTDRSVIQGQPRYFTKGEARTAVVAL</sequence>
<keyword evidence="4" id="KW-1185">Reference proteome</keyword>
<proteinExistence type="predicted"/>
<evidence type="ECO:0000256" key="2">
    <source>
        <dbReference type="PROSITE-ProRule" id="PRU00252"/>
    </source>
</evidence>
<dbReference type="RefSeq" id="WP_013615794.1">
    <property type="nucleotide sequence ID" value="NC_015162.1"/>
</dbReference>
<name>F0RQ81_DEIPM</name>
<dbReference type="AlphaFoldDB" id="F0RQ81"/>
<dbReference type="KEGG" id="dpt:Deipr_2315"/>
<keyword evidence="3" id="KW-0614">Plasmid</keyword>
<organism evidence="3 4">
    <name type="scientific">Deinococcus proteolyticus (strain ATCC 35074 / DSM 20540 / JCM 6276 / NBRC 101906 / NCIMB 13154 / VKM Ac-1939 / CCM 2703 / MRP)</name>
    <dbReference type="NCBI Taxonomy" id="693977"/>
    <lineage>
        <taxon>Bacteria</taxon>
        <taxon>Thermotogati</taxon>
        <taxon>Deinococcota</taxon>
        <taxon>Deinococci</taxon>
        <taxon>Deinococcales</taxon>
        <taxon>Deinococcaceae</taxon>
        <taxon>Deinococcus</taxon>
    </lineage>
</organism>